<evidence type="ECO:0000313" key="1">
    <source>
        <dbReference type="EMBL" id="GFY73430.1"/>
    </source>
</evidence>
<proteinExistence type="predicted"/>
<sequence>MSLWCIILNLKINRRIIPIGTWNVDLYKSLGSSSRVIKRSFDVDDSWNRKKLSVPSIYQLPQKRKDIINDDLSSMRAR</sequence>
<accession>A0A8X7CPL9</accession>
<dbReference type="EMBL" id="BMAV01020053">
    <property type="protein sequence ID" value="GFY73430.1"/>
    <property type="molecule type" value="Genomic_DNA"/>
</dbReference>
<name>A0A8X7CPL9_9ARAC</name>
<protein>
    <submittedName>
        <fullName evidence="1">Uncharacterized protein</fullName>
    </submittedName>
</protein>
<evidence type="ECO:0000313" key="2">
    <source>
        <dbReference type="Proteomes" id="UP000886998"/>
    </source>
</evidence>
<dbReference type="Proteomes" id="UP000886998">
    <property type="component" value="Unassembled WGS sequence"/>
</dbReference>
<comment type="caution">
    <text evidence="1">The sequence shown here is derived from an EMBL/GenBank/DDBJ whole genome shotgun (WGS) entry which is preliminary data.</text>
</comment>
<dbReference type="AlphaFoldDB" id="A0A8X7CPL9"/>
<organism evidence="1 2">
    <name type="scientific">Trichonephila inaurata madagascariensis</name>
    <dbReference type="NCBI Taxonomy" id="2747483"/>
    <lineage>
        <taxon>Eukaryota</taxon>
        <taxon>Metazoa</taxon>
        <taxon>Ecdysozoa</taxon>
        <taxon>Arthropoda</taxon>
        <taxon>Chelicerata</taxon>
        <taxon>Arachnida</taxon>
        <taxon>Araneae</taxon>
        <taxon>Araneomorphae</taxon>
        <taxon>Entelegynae</taxon>
        <taxon>Araneoidea</taxon>
        <taxon>Nephilidae</taxon>
        <taxon>Trichonephila</taxon>
        <taxon>Trichonephila inaurata</taxon>
    </lineage>
</organism>
<reference evidence="1" key="1">
    <citation type="submission" date="2020-08" db="EMBL/GenBank/DDBJ databases">
        <title>Multicomponent nature underlies the extraordinary mechanical properties of spider dragline silk.</title>
        <authorList>
            <person name="Kono N."/>
            <person name="Nakamura H."/>
            <person name="Mori M."/>
            <person name="Yoshida Y."/>
            <person name="Ohtoshi R."/>
            <person name="Malay A.D."/>
            <person name="Moran D.A.P."/>
            <person name="Tomita M."/>
            <person name="Numata K."/>
            <person name="Arakawa K."/>
        </authorList>
    </citation>
    <scope>NUCLEOTIDE SEQUENCE</scope>
</reference>
<gene>
    <name evidence="1" type="ORF">TNIN_265501</name>
</gene>
<keyword evidence="2" id="KW-1185">Reference proteome</keyword>